<name>A0A192H382_9LACO</name>
<dbReference type="RefSeq" id="WP_068223643.1">
    <property type="nucleotide sequence ID" value="NZ_LGIZ01000008.1"/>
</dbReference>
<feature type="domain" description="DnaB/C C-terminal" evidence="2">
    <location>
        <begin position="320"/>
        <end position="394"/>
    </location>
</feature>
<feature type="domain" description="Replicative helicase loading/DNA remodeling protein DnaB N-terminal winged helix" evidence="3">
    <location>
        <begin position="9"/>
        <end position="262"/>
    </location>
</feature>
<keyword evidence="4" id="KW-0067">ATP-binding</keyword>
<keyword evidence="4" id="KW-0347">Helicase</keyword>
<proteinExistence type="inferred from homology"/>
<evidence type="ECO:0000313" key="4">
    <source>
        <dbReference type="EMBL" id="ANK62713.1"/>
    </source>
</evidence>
<dbReference type="InterPro" id="IPR058660">
    <property type="entry name" value="WHD_DnaB"/>
</dbReference>
<keyword evidence="5" id="KW-1185">Reference proteome</keyword>
<dbReference type="OrthoDB" id="2082007at2"/>
<sequence>MQNAFSNLSPRDGFLVTKANYLSDFDRQILTYLYQPLMGVTAFSLFLTLWTEIVPNPLLSDQKPHTTLLALLNIDLPDFYDSRLRLEALGLLKTYTRTVPEGRYFVYELYAPQAPNAFFKDDLLSLLLYEAVGEERFNVLKDKFRLRVVSKKDLTEITKNFLEVFHVNSALLDSPPATIAETKSEFQVKVANRPSVTSEAEQSFDWSFFKQQLKSSFVDDKQVDENHQLILTMHQLYGISELEMAQYIGESVNVATNQLDVKAFRQLIARQFRGQSNLTTEKTAVTRKNLSSQELKKAGFSASDQKLIAVSRQYSPVEFLQQLKQQQGGYVASSEERVLERLVKRQVFPNSVINILIHYMINVRKMPTLNQSYLDSVANGWLQHHVTTPEAAMSEVKEFYKPKKVTKKRTRGTTRQETLPEWAQEGFKAPKEAVSNEQELALQKSLKALKTLRKGGE</sequence>
<evidence type="ECO:0000256" key="1">
    <source>
        <dbReference type="ARBA" id="ARBA00093462"/>
    </source>
</evidence>
<dbReference type="EMBL" id="CP014873">
    <property type="protein sequence ID" value="ANK62713.1"/>
    <property type="molecule type" value="Genomic_DNA"/>
</dbReference>
<accession>A0A192H382</accession>
<dbReference type="GO" id="GO:0004386">
    <property type="term" value="F:helicase activity"/>
    <property type="evidence" value="ECO:0007669"/>
    <property type="project" value="UniProtKB-KW"/>
</dbReference>
<evidence type="ECO:0000259" key="2">
    <source>
        <dbReference type="Pfam" id="PF07261"/>
    </source>
</evidence>
<dbReference type="Pfam" id="PF25888">
    <property type="entry name" value="WHD_DnaB"/>
    <property type="match status" value="1"/>
</dbReference>
<keyword evidence="4" id="KW-0378">Hydrolase</keyword>
<keyword evidence="4" id="KW-0547">Nucleotide-binding</keyword>
<dbReference type="AlphaFoldDB" id="A0A192H382"/>
<comment type="similarity">
    <text evidence="1">Belongs to the DnaB/DnaD family.</text>
</comment>
<dbReference type="InterPro" id="IPR006343">
    <property type="entry name" value="DnaB/C_C"/>
</dbReference>
<gene>
    <name evidence="4" type="ORF">AYR53_08090</name>
</gene>
<dbReference type="KEGG" id="lbt:AYR52_02970"/>
<reference evidence="4 5" key="1">
    <citation type="submission" date="2016-03" db="EMBL/GenBank/DDBJ databases">
        <title>Pediococcus and Lactobacillus from brewery environment - whole genome sequencing and assembly.</title>
        <authorList>
            <person name="Behr J."/>
            <person name="Geissler A.J."/>
            <person name="Vogel R.F."/>
        </authorList>
    </citation>
    <scope>NUCLEOTIDE SEQUENCE [LARGE SCALE GENOMIC DNA]</scope>
    <source>
        <strain evidence="4 5">TMW 1.1989</strain>
    </source>
</reference>
<dbReference type="STRING" id="375175.AYR53_08090"/>
<organism evidence="4 5">
    <name type="scientific">Loigolactobacillus backii</name>
    <dbReference type="NCBI Taxonomy" id="375175"/>
    <lineage>
        <taxon>Bacteria</taxon>
        <taxon>Bacillati</taxon>
        <taxon>Bacillota</taxon>
        <taxon>Bacilli</taxon>
        <taxon>Lactobacillales</taxon>
        <taxon>Lactobacillaceae</taxon>
        <taxon>Loigolactobacillus</taxon>
    </lineage>
</organism>
<dbReference type="Proteomes" id="UP000078582">
    <property type="component" value="Chromosome"/>
</dbReference>
<evidence type="ECO:0000313" key="5">
    <source>
        <dbReference type="Proteomes" id="UP000078582"/>
    </source>
</evidence>
<evidence type="ECO:0000259" key="3">
    <source>
        <dbReference type="Pfam" id="PF25888"/>
    </source>
</evidence>
<dbReference type="Pfam" id="PF07261">
    <property type="entry name" value="DnaB_2"/>
    <property type="match status" value="1"/>
</dbReference>
<protein>
    <submittedName>
        <fullName evidence="4">Helicase DnaB</fullName>
    </submittedName>
</protein>